<keyword evidence="6" id="KW-0418">Kinase</keyword>
<evidence type="ECO:0000256" key="3">
    <source>
        <dbReference type="ARBA" id="ARBA00022553"/>
    </source>
</evidence>
<accession>A0A6N7EMH9</accession>
<dbReference type="InterPro" id="IPR036890">
    <property type="entry name" value="HATPase_C_sf"/>
</dbReference>
<dbReference type="Proteomes" id="UP000437709">
    <property type="component" value="Unassembled WGS sequence"/>
</dbReference>
<evidence type="ECO:0000256" key="7">
    <source>
        <dbReference type="ARBA" id="ARBA00022840"/>
    </source>
</evidence>
<keyword evidence="14" id="KW-1185">Reference proteome</keyword>
<sequence length="473" mass="49214">PLASAGAPTFSPAVQPGAPVAPPAPPAGPTEAISEASARRAGPVRQFFLRHPNLVDALVVAWYLVPAVLTVALPAFVGGLAQPELSASEKAVTVAVVVLSATALVWRRRAPVTVLVVTTVLLAISLAVTANTSGCELSTVLALYAVAAYRPATTAWLALAGLNVVTVTASYLWLDPTAGGTGVTMTTGDSEQITGAITTLQLVLIVSITTLVLSVVAVGVGTAARGRRLHVEGLVERTHQLVLERDQREQIAVSAERARIAREMHDVVAHSLSVMITLADGASAALTRSPDQARAALDQLAETGRSALADTRRMVGVLREDHHGPAPAGPGDDTDPDGVPLAPQPDAHDVADLVQRFRATGLPVRLSESGPSLPSDAGLQLAVYRIVQECLTNVLRYARLSPRIDVAIERGARSVSVTVDNDSGSAGDALVGSGRGLIGIRERVAVYDGCVEAGPTASGWRVRAELNFEEGRR</sequence>
<feature type="region of interest" description="Disordered" evidence="9">
    <location>
        <begin position="1"/>
        <end position="35"/>
    </location>
</feature>
<evidence type="ECO:0000259" key="11">
    <source>
        <dbReference type="Pfam" id="PF07730"/>
    </source>
</evidence>
<dbReference type="CDD" id="cd16917">
    <property type="entry name" value="HATPase_UhpB-NarQ-NarX-like"/>
    <property type="match status" value="1"/>
</dbReference>
<evidence type="ECO:0000313" key="13">
    <source>
        <dbReference type="EMBL" id="MPV38338.1"/>
    </source>
</evidence>
<dbReference type="Gene3D" id="1.20.5.1930">
    <property type="match status" value="1"/>
</dbReference>
<evidence type="ECO:0000256" key="6">
    <source>
        <dbReference type="ARBA" id="ARBA00022777"/>
    </source>
</evidence>
<keyword evidence="10" id="KW-0812">Transmembrane</keyword>
<dbReference type="EMBL" id="WHPC01000075">
    <property type="protein sequence ID" value="MPV38338.1"/>
    <property type="molecule type" value="Genomic_DNA"/>
</dbReference>
<keyword evidence="10" id="KW-0472">Membrane</keyword>
<evidence type="ECO:0000256" key="4">
    <source>
        <dbReference type="ARBA" id="ARBA00022679"/>
    </source>
</evidence>
<organism evidence="13 14">
    <name type="scientific">Georgenia subflava</name>
    <dbReference type="NCBI Taxonomy" id="1622177"/>
    <lineage>
        <taxon>Bacteria</taxon>
        <taxon>Bacillati</taxon>
        <taxon>Actinomycetota</taxon>
        <taxon>Actinomycetes</taxon>
        <taxon>Micrococcales</taxon>
        <taxon>Bogoriellaceae</taxon>
        <taxon>Georgenia</taxon>
    </lineage>
</organism>
<keyword evidence="7" id="KW-0067">ATP-binding</keyword>
<evidence type="ECO:0000256" key="10">
    <source>
        <dbReference type="SAM" id="Phobius"/>
    </source>
</evidence>
<keyword evidence="4" id="KW-0808">Transferase</keyword>
<dbReference type="Pfam" id="PF23539">
    <property type="entry name" value="DUF7134"/>
    <property type="match status" value="1"/>
</dbReference>
<comment type="catalytic activity">
    <reaction evidence="1">
        <text>ATP + protein L-histidine = ADP + protein N-phospho-L-histidine.</text>
        <dbReference type="EC" id="2.7.13.3"/>
    </reaction>
</comment>
<keyword evidence="8" id="KW-0902">Two-component regulatory system</keyword>
<feature type="transmembrane region" description="Helical" evidence="10">
    <location>
        <begin position="114"/>
        <end position="147"/>
    </location>
</feature>
<dbReference type="InterPro" id="IPR055558">
    <property type="entry name" value="DUF7134"/>
</dbReference>
<proteinExistence type="predicted"/>
<dbReference type="GO" id="GO:0005524">
    <property type="term" value="F:ATP binding"/>
    <property type="evidence" value="ECO:0007669"/>
    <property type="project" value="UniProtKB-KW"/>
</dbReference>
<evidence type="ECO:0000259" key="12">
    <source>
        <dbReference type="Pfam" id="PF23539"/>
    </source>
</evidence>
<feature type="compositionally biased region" description="Pro residues" evidence="9">
    <location>
        <begin position="19"/>
        <end position="28"/>
    </location>
</feature>
<feature type="domain" description="DUF7134" evidence="12">
    <location>
        <begin position="45"/>
        <end position="185"/>
    </location>
</feature>
<dbReference type="InterPro" id="IPR050482">
    <property type="entry name" value="Sensor_HK_TwoCompSys"/>
</dbReference>
<keyword evidence="10" id="KW-1133">Transmembrane helix</keyword>
<dbReference type="RefSeq" id="WP_152816234.1">
    <property type="nucleotide sequence ID" value="NZ_WHPC01000075.1"/>
</dbReference>
<comment type="caution">
    <text evidence="13">The sequence shown here is derived from an EMBL/GenBank/DDBJ whole genome shotgun (WGS) entry which is preliminary data.</text>
</comment>
<reference evidence="13 14" key="1">
    <citation type="submission" date="2019-10" db="EMBL/GenBank/DDBJ databases">
        <title>Georgenia wutianyii sp. nov. and Georgenia yuyongxinii sp. nov. isolated from plateau pika (Ochotona curzoniae) in the Qinghai-Tibet plateau of China.</title>
        <authorList>
            <person name="Tian Z."/>
        </authorList>
    </citation>
    <scope>NUCLEOTIDE SEQUENCE [LARGE SCALE GENOMIC DNA]</scope>
    <source>
        <strain evidence="13 14">JCM 19765</strain>
    </source>
</reference>
<evidence type="ECO:0000256" key="8">
    <source>
        <dbReference type="ARBA" id="ARBA00023012"/>
    </source>
</evidence>
<dbReference type="InterPro" id="IPR011712">
    <property type="entry name" value="Sig_transdc_His_kin_sub3_dim/P"/>
</dbReference>
<evidence type="ECO:0000256" key="5">
    <source>
        <dbReference type="ARBA" id="ARBA00022741"/>
    </source>
</evidence>
<dbReference type="GO" id="GO:0016020">
    <property type="term" value="C:membrane"/>
    <property type="evidence" value="ECO:0007669"/>
    <property type="project" value="InterPro"/>
</dbReference>
<dbReference type="OrthoDB" id="227596at2"/>
<keyword evidence="5" id="KW-0547">Nucleotide-binding</keyword>
<feature type="transmembrane region" description="Helical" evidence="10">
    <location>
        <begin position="193"/>
        <end position="220"/>
    </location>
</feature>
<evidence type="ECO:0000313" key="14">
    <source>
        <dbReference type="Proteomes" id="UP000437709"/>
    </source>
</evidence>
<dbReference type="AlphaFoldDB" id="A0A6N7EMH9"/>
<dbReference type="PANTHER" id="PTHR24421">
    <property type="entry name" value="NITRATE/NITRITE SENSOR PROTEIN NARX-RELATED"/>
    <property type="match status" value="1"/>
</dbReference>
<dbReference type="GO" id="GO:0000155">
    <property type="term" value="F:phosphorelay sensor kinase activity"/>
    <property type="evidence" value="ECO:0007669"/>
    <property type="project" value="InterPro"/>
</dbReference>
<evidence type="ECO:0000256" key="2">
    <source>
        <dbReference type="ARBA" id="ARBA00012438"/>
    </source>
</evidence>
<protein>
    <recommendedName>
        <fullName evidence="2">histidine kinase</fullName>
        <ecNumber evidence="2">2.7.13.3</ecNumber>
    </recommendedName>
</protein>
<dbReference type="PANTHER" id="PTHR24421:SF10">
    <property type="entry name" value="NITRATE_NITRITE SENSOR PROTEIN NARQ"/>
    <property type="match status" value="1"/>
</dbReference>
<dbReference type="SUPFAM" id="SSF55874">
    <property type="entry name" value="ATPase domain of HSP90 chaperone/DNA topoisomerase II/histidine kinase"/>
    <property type="match status" value="1"/>
</dbReference>
<dbReference type="EC" id="2.7.13.3" evidence="2"/>
<dbReference type="Gene3D" id="3.30.565.10">
    <property type="entry name" value="Histidine kinase-like ATPase, C-terminal domain"/>
    <property type="match status" value="1"/>
</dbReference>
<feature type="region of interest" description="Disordered" evidence="9">
    <location>
        <begin position="320"/>
        <end position="346"/>
    </location>
</feature>
<feature type="transmembrane region" description="Helical" evidence="10">
    <location>
        <begin position="60"/>
        <end position="79"/>
    </location>
</feature>
<evidence type="ECO:0000256" key="9">
    <source>
        <dbReference type="SAM" id="MobiDB-lite"/>
    </source>
</evidence>
<feature type="domain" description="Signal transduction histidine kinase subgroup 3 dimerisation and phosphoacceptor" evidence="11">
    <location>
        <begin position="256"/>
        <end position="321"/>
    </location>
</feature>
<feature type="non-terminal residue" evidence="13">
    <location>
        <position position="1"/>
    </location>
</feature>
<feature type="transmembrane region" description="Helical" evidence="10">
    <location>
        <begin position="154"/>
        <end position="173"/>
    </location>
</feature>
<evidence type="ECO:0000256" key="1">
    <source>
        <dbReference type="ARBA" id="ARBA00000085"/>
    </source>
</evidence>
<name>A0A6N7EMH9_9MICO</name>
<gene>
    <name evidence="13" type="ORF">GB881_15035</name>
</gene>
<keyword evidence="3" id="KW-0597">Phosphoprotein</keyword>
<dbReference type="Pfam" id="PF07730">
    <property type="entry name" value="HisKA_3"/>
    <property type="match status" value="1"/>
</dbReference>
<dbReference type="GO" id="GO:0046983">
    <property type="term" value="F:protein dimerization activity"/>
    <property type="evidence" value="ECO:0007669"/>
    <property type="project" value="InterPro"/>
</dbReference>